<keyword evidence="1" id="KW-1133">Transmembrane helix</keyword>
<dbReference type="Pfam" id="PF15839">
    <property type="entry name" value="TEX29"/>
    <property type="match status" value="1"/>
</dbReference>
<evidence type="ECO:0000313" key="3">
    <source>
        <dbReference type="Proteomes" id="UP001314169"/>
    </source>
</evidence>
<accession>A0ABN9ZX61</accession>
<keyword evidence="3" id="KW-1185">Reference proteome</keyword>
<keyword evidence="1" id="KW-0472">Membrane</keyword>
<organism evidence="2 3">
    <name type="scientific">Pipistrellus nathusii</name>
    <name type="common">Nathusius' pipistrelle</name>
    <dbReference type="NCBI Taxonomy" id="59473"/>
    <lineage>
        <taxon>Eukaryota</taxon>
        <taxon>Metazoa</taxon>
        <taxon>Chordata</taxon>
        <taxon>Craniata</taxon>
        <taxon>Vertebrata</taxon>
        <taxon>Euteleostomi</taxon>
        <taxon>Mammalia</taxon>
        <taxon>Eutheria</taxon>
        <taxon>Laurasiatheria</taxon>
        <taxon>Chiroptera</taxon>
        <taxon>Yangochiroptera</taxon>
        <taxon>Vespertilionidae</taxon>
        <taxon>Pipistrellus</taxon>
    </lineage>
</organism>
<protein>
    <recommendedName>
        <fullName evidence="4">Testis-expressed protein 29</fullName>
    </recommendedName>
</protein>
<evidence type="ECO:0000256" key="1">
    <source>
        <dbReference type="SAM" id="Phobius"/>
    </source>
</evidence>
<sequence>MRYMPEFKKSQSHSLRNFAVCDMPLDHICSYNSRDQCKGLGCCFHEGVCKEKLVSTYMHVFCAFILIVAGAFIFITVYRVVQERKEKEAAMELPLSFKSGENVVAAPIARRLAVWKARTARALPCAGCGGHTLKTTVTIKNTEETKG</sequence>
<name>A0ABN9ZX61_PIPNA</name>
<gene>
    <name evidence="2" type="ORF">MPIPNATIZW_LOCUS11030</name>
</gene>
<dbReference type="PANTHER" id="PTHR37339:SF1">
    <property type="entry name" value="TESTIS-EXPRESSED PROTEIN 29"/>
    <property type="match status" value="1"/>
</dbReference>
<dbReference type="PANTHER" id="PTHR37339">
    <property type="entry name" value="TESTIS-EXPRESSED PROTEIN 29"/>
    <property type="match status" value="1"/>
</dbReference>
<dbReference type="InterPro" id="IPR031685">
    <property type="entry name" value="TEX29"/>
</dbReference>
<dbReference type="Proteomes" id="UP001314169">
    <property type="component" value="Chromosome 3"/>
</dbReference>
<evidence type="ECO:0000313" key="2">
    <source>
        <dbReference type="EMBL" id="CAK6442724.1"/>
    </source>
</evidence>
<keyword evidence="1" id="KW-0812">Transmembrane</keyword>
<reference evidence="2" key="1">
    <citation type="submission" date="2023-12" db="EMBL/GenBank/DDBJ databases">
        <authorList>
            <person name="Brown T."/>
        </authorList>
    </citation>
    <scope>NUCLEOTIDE SEQUENCE</scope>
</reference>
<feature type="transmembrane region" description="Helical" evidence="1">
    <location>
        <begin position="57"/>
        <end position="81"/>
    </location>
</feature>
<dbReference type="EMBL" id="OY882860">
    <property type="protein sequence ID" value="CAK6442724.1"/>
    <property type="molecule type" value="Genomic_DNA"/>
</dbReference>
<proteinExistence type="predicted"/>
<evidence type="ECO:0008006" key="4">
    <source>
        <dbReference type="Google" id="ProtNLM"/>
    </source>
</evidence>